<comment type="caution">
    <text evidence="2">The sequence shown here is derived from an EMBL/GenBank/DDBJ whole genome shotgun (WGS) entry which is preliminary data.</text>
</comment>
<dbReference type="EMBL" id="JAQQWK010000007">
    <property type="protein sequence ID" value="KAK8036698.1"/>
    <property type="molecule type" value="Genomic_DNA"/>
</dbReference>
<accession>A0ABR1SQU4</accession>
<proteinExistence type="predicted"/>
<organism evidence="2 3">
    <name type="scientific">Apiospora rasikravindrae</name>
    <dbReference type="NCBI Taxonomy" id="990691"/>
    <lineage>
        <taxon>Eukaryota</taxon>
        <taxon>Fungi</taxon>
        <taxon>Dikarya</taxon>
        <taxon>Ascomycota</taxon>
        <taxon>Pezizomycotina</taxon>
        <taxon>Sordariomycetes</taxon>
        <taxon>Xylariomycetidae</taxon>
        <taxon>Amphisphaeriales</taxon>
        <taxon>Apiosporaceae</taxon>
        <taxon>Apiospora</taxon>
    </lineage>
</organism>
<evidence type="ECO:0000313" key="3">
    <source>
        <dbReference type="Proteomes" id="UP001444661"/>
    </source>
</evidence>
<sequence>MAQNAFIDPDRLPLGTSAVTVLNFNFLEAIHQFKKTLPADYIRDSWLNVLKKQCANTDTEPSLLYSQVSFLNGLYRRVLGDIAPESGWETMPAMISMQLNGPEDKVYSWDVFTHAMKENSEEKLLAWIAYGENREKKTPRSITTPVRVATKASVVTAAKGEAGNDGVDGVDREMAASAASAASSNKKRKVSAIMVKPFEPEHLPLGASAVSMMVVVFNFSEAITKFKNTLPGDYIKNDWQNDLEKQCNSLRSEMYGKGSQSQIYLQVKFLIGLYRTVCGRSAPKSGWEWMLPKLLPKWNGCDDRYVDPWSFLDKASKMTEKDMLRFIGNSSTDESGLKLSIKTTLPLVGASTIVFKDEAANEDDSLPAGEADSSTGGHKKRRTRFS</sequence>
<feature type="compositionally biased region" description="Basic residues" evidence="1">
    <location>
        <begin position="377"/>
        <end position="386"/>
    </location>
</feature>
<name>A0ABR1SQU4_9PEZI</name>
<evidence type="ECO:0000256" key="1">
    <source>
        <dbReference type="SAM" id="MobiDB-lite"/>
    </source>
</evidence>
<protein>
    <submittedName>
        <fullName evidence="2">Uncharacterized protein</fullName>
    </submittedName>
</protein>
<dbReference type="Proteomes" id="UP001444661">
    <property type="component" value="Unassembled WGS sequence"/>
</dbReference>
<evidence type="ECO:0000313" key="2">
    <source>
        <dbReference type="EMBL" id="KAK8036698.1"/>
    </source>
</evidence>
<keyword evidence="3" id="KW-1185">Reference proteome</keyword>
<feature type="region of interest" description="Disordered" evidence="1">
    <location>
        <begin position="363"/>
        <end position="386"/>
    </location>
</feature>
<gene>
    <name evidence="2" type="ORF">PG993_008681</name>
</gene>
<reference evidence="2 3" key="1">
    <citation type="submission" date="2023-01" db="EMBL/GenBank/DDBJ databases">
        <title>Analysis of 21 Apiospora genomes using comparative genomics revels a genus with tremendous synthesis potential of carbohydrate active enzymes and secondary metabolites.</title>
        <authorList>
            <person name="Sorensen T."/>
        </authorList>
    </citation>
    <scope>NUCLEOTIDE SEQUENCE [LARGE SCALE GENOMIC DNA]</scope>
    <source>
        <strain evidence="2 3">CBS 33761</strain>
    </source>
</reference>